<dbReference type="GeneID" id="108621662"/>
<dbReference type="Proteomes" id="UP000694904">
    <property type="component" value="Chromosome 2"/>
</dbReference>
<dbReference type="RefSeq" id="XP_017874592.1">
    <property type="nucleotide sequence ID" value="XM_018019103.1"/>
</dbReference>
<sequence>MELPMSELPLGTPLRQQHGQSNYHEAGAEAPPGLAGYGTSARHYYGAASAAGFGDGDGQGDLAPTPYANYERKAISGLAGIAHGFVPHSYSYSNNNNNNNGMQSGYSDRGKIDFVINAANYELTANEEQHQQQQQQQLQPDIYYQSYAYQPRASQPNNDYHIEQFSNYRHPASSREQQRQQQQQQQQHQQITNANALAYANRQLPMKRKQLQQEEPSPSATPSSSQLHHEDQQLLYSQAEQHIVDMPHPNALPPITTTVHHTPSSSRAIAGLPLSKHIEVTKHVPITHYQQIHVPYKQPLQLRIPRPVITAIPKPIPIRIPVTKAVAVPQLQEVKIPVEKVRPVPVERPVPYVVERQVPYRVEKPIATPVFYPYPVKVPVIRTVVHKQRPQYTIAAQPLTPLAGWQSPNHLLG</sequence>
<feature type="region of interest" description="Disordered" evidence="1">
    <location>
        <begin position="169"/>
        <end position="190"/>
    </location>
</feature>
<accession>A0ABM1Q556</accession>
<protein>
    <submittedName>
        <fullName evidence="3">Ataxin-2 homolog</fullName>
    </submittedName>
</protein>
<reference evidence="3" key="3">
    <citation type="submission" date="2025-08" db="UniProtKB">
        <authorList>
            <consortium name="RefSeq"/>
        </authorList>
    </citation>
    <scope>IDENTIFICATION</scope>
    <source>
        <tissue evidence="3">Whole organism</tissue>
    </source>
</reference>
<feature type="compositionally biased region" description="Low complexity" evidence="1">
    <location>
        <begin position="179"/>
        <end position="190"/>
    </location>
</feature>
<evidence type="ECO:0000313" key="2">
    <source>
        <dbReference type="Proteomes" id="UP000694904"/>
    </source>
</evidence>
<feature type="compositionally biased region" description="Polar residues" evidence="1">
    <location>
        <begin position="14"/>
        <end position="23"/>
    </location>
</feature>
<feature type="compositionally biased region" description="Low complexity" evidence="1">
    <location>
        <begin position="216"/>
        <end position="225"/>
    </location>
</feature>
<feature type="region of interest" description="Disordered" evidence="1">
    <location>
        <begin position="1"/>
        <end position="31"/>
    </location>
</feature>
<name>A0ABM1Q556_DROAR</name>
<feature type="region of interest" description="Disordered" evidence="1">
    <location>
        <begin position="208"/>
        <end position="231"/>
    </location>
</feature>
<gene>
    <name evidence="3" type="primary">LOC108621662</name>
</gene>
<reference evidence="2" key="2">
    <citation type="journal article" date="2016" name="G3 (Bethesda)">
        <title>Genome Evolution in Three Species of Cactophilic Drosophila.</title>
        <authorList>
            <person name="Sanchez-Flores A."/>
            <person name="Penazola F."/>
            <person name="Carpinteyro-Ponce J."/>
            <person name="Nazario-Yepiz N."/>
            <person name="Abreu-Goodger C."/>
            <person name="Machado C.A."/>
            <person name="Markow T.A."/>
        </authorList>
    </citation>
    <scope>NUCLEOTIDE SEQUENCE [LARGE SCALE GENOMIC DNA]</scope>
</reference>
<evidence type="ECO:0000256" key="1">
    <source>
        <dbReference type="SAM" id="MobiDB-lite"/>
    </source>
</evidence>
<proteinExistence type="predicted"/>
<organism evidence="2 3">
    <name type="scientific">Drosophila arizonae</name>
    <name type="common">Fruit fly</name>
    <dbReference type="NCBI Taxonomy" id="7263"/>
    <lineage>
        <taxon>Eukaryota</taxon>
        <taxon>Metazoa</taxon>
        <taxon>Ecdysozoa</taxon>
        <taxon>Arthropoda</taxon>
        <taxon>Hexapoda</taxon>
        <taxon>Insecta</taxon>
        <taxon>Pterygota</taxon>
        <taxon>Neoptera</taxon>
        <taxon>Endopterygota</taxon>
        <taxon>Diptera</taxon>
        <taxon>Brachycera</taxon>
        <taxon>Muscomorpha</taxon>
        <taxon>Ephydroidea</taxon>
        <taxon>Drosophilidae</taxon>
        <taxon>Drosophila</taxon>
    </lineage>
</organism>
<evidence type="ECO:0000313" key="3">
    <source>
        <dbReference type="RefSeq" id="XP_017874592.1"/>
    </source>
</evidence>
<reference evidence="2" key="1">
    <citation type="journal article" date="1997" name="Nucleic Acids Res.">
        <title>tRNAscan-SE: a program for improved detection of transfer RNA genes in genomic sequence.</title>
        <authorList>
            <person name="Lowe T.M."/>
            <person name="Eddy S.R."/>
        </authorList>
    </citation>
    <scope>NUCLEOTIDE SEQUENCE [LARGE SCALE GENOMIC DNA]</scope>
</reference>
<keyword evidence="2" id="KW-1185">Reference proteome</keyword>